<dbReference type="PANTHER" id="PTHR12039">
    <property type="entry name" value="NICOTINAMIDE MONONUCLEOTIDE ADENYLYLTRANSFERASE"/>
    <property type="match status" value="1"/>
</dbReference>
<dbReference type="EC" id="2.7.7.1" evidence="16"/>
<sequence>MPSPKKVVLLACGSFNPVTNMHLRMFEVARDSLTNNASMEVVCGLMSPVSDGYGKAGLAAASHRIRMLSLALASSSWIRLDTWECEQETWTQTRRVLDHHRQRIAVDGLPTQSGPKRRRRRQSNDNQNETVSNVQLMLLCGADLLQSFSVPGLWSNQDIEHILTQYGLVVVTRSGYDVPRMIYEMDILYRHRRHIHVVTEWITNEISSTAVRRALKRGESVKYLLQDSVIDYIRQHGLYMESIMDDINSNHTETEDGQETAV</sequence>
<keyword evidence="8 16" id="KW-0808">Transferase</keyword>
<dbReference type="GO" id="GO:0000309">
    <property type="term" value="F:nicotinamide-nucleotide adenylyltransferase activity"/>
    <property type="evidence" value="ECO:0007669"/>
    <property type="project" value="UniProtKB-EC"/>
</dbReference>
<protein>
    <recommendedName>
        <fullName evidence="16">Nicotinamide-nucleotide adenylyltransferase</fullName>
        <ecNumber evidence="16">2.7.7.1</ecNumber>
        <ecNumber evidence="16">2.7.7.18</ecNumber>
    </recommendedName>
</protein>
<dbReference type="GO" id="GO:0009435">
    <property type="term" value="P:NAD+ biosynthetic process"/>
    <property type="evidence" value="ECO:0007669"/>
    <property type="project" value="UniProtKB-UniPathway"/>
</dbReference>
<dbReference type="EC" id="2.7.7.18" evidence="16"/>
<keyword evidence="9 16" id="KW-0548">Nucleotidyltransferase</keyword>
<comment type="catalytic activity">
    <reaction evidence="16">
        <text>beta-nicotinamide D-ribonucleotide + ATP + H(+) = diphosphate + NAD(+)</text>
        <dbReference type="Rhea" id="RHEA:21360"/>
        <dbReference type="ChEBI" id="CHEBI:14649"/>
        <dbReference type="ChEBI" id="CHEBI:15378"/>
        <dbReference type="ChEBI" id="CHEBI:30616"/>
        <dbReference type="ChEBI" id="CHEBI:33019"/>
        <dbReference type="ChEBI" id="CHEBI:57540"/>
        <dbReference type="EC" id="2.7.7.1"/>
    </reaction>
</comment>
<dbReference type="Gene3D" id="3.40.50.620">
    <property type="entry name" value="HUPs"/>
    <property type="match status" value="1"/>
</dbReference>
<feature type="domain" description="Cytidyltransferase-like" evidence="18">
    <location>
        <begin position="10"/>
        <end position="213"/>
    </location>
</feature>
<keyword evidence="7 16" id="KW-0662">Pyridine nucleotide biosynthesis</keyword>
<evidence type="ECO:0000256" key="10">
    <source>
        <dbReference type="ARBA" id="ARBA00022741"/>
    </source>
</evidence>
<dbReference type="FunFam" id="3.40.50.620:FF:000221">
    <property type="entry name" value="Nicotinamide/nicotinic acid mononucleotide adenylyltransferase 3"/>
    <property type="match status" value="1"/>
</dbReference>
<evidence type="ECO:0000256" key="9">
    <source>
        <dbReference type="ARBA" id="ARBA00022695"/>
    </source>
</evidence>
<dbReference type="CDD" id="cd09286">
    <property type="entry name" value="NMNAT_Eukarya"/>
    <property type="match status" value="1"/>
</dbReference>
<evidence type="ECO:0000256" key="2">
    <source>
        <dbReference type="ARBA" id="ARBA00004173"/>
    </source>
</evidence>
<evidence type="ECO:0000256" key="4">
    <source>
        <dbReference type="ARBA" id="ARBA00005019"/>
    </source>
</evidence>
<dbReference type="InterPro" id="IPR014729">
    <property type="entry name" value="Rossmann-like_a/b/a_fold"/>
</dbReference>
<comment type="pathway">
    <text evidence="4">Cofactor biosynthesis; NAD(+) biosynthesis; deamido-NAD(+) from nicotinate D-ribonucleotide: step 1/1.</text>
</comment>
<accession>A0A131XDZ1</accession>
<evidence type="ECO:0000256" key="11">
    <source>
        <dbReference type="ARBA" id="ARBA00022840"/>
    </source>
</evidence>
<dbReference type="GO" id="GO:0005524">
    <property type="term" value="F:ATP binding"/>
    <property type="evidence" value="ECO:0007669"/>
    <property type="project" value="UniProtKB-KW"/>
</dbReference>
<keyword evidence="10 16" id="KW-0547">Nucleotide-binding</keyword>
<comment type="subcellular location">
    <subcellularLocation>
        <location evidence="2">Mitochondrion</location>
    </subcellularLocation>
</comment>
<evidence type="ECO:0000256" key="16">
    <source>
        <dbReference type="RuleBase" id="RU362021"/>
    </source>
</evidence>
<dbReference type="InterPro" id="IPR051182">
    <property type="entry name" value="Euk_NMN_adenylyltrnsfrase"/>
</dbReference>
<organism evidence="19">
    <name type="scientific">Hyalomma excavatum</name>
    <dbReference type="NCBI Taxonomy" id="257692"/>
    <lineage>
        <taxon>Eukaryota</taxon>
        <taxon>Metazoa</taxon>
        <taxon>Ecdysozoa</taxon>
        <taxon>Arthropoda</taxon>
        <taxon>Chelicerata</taxon>
        <taxon>Arachnida</taxon>
        <taxon>Acari</taxon>
        <taxon>Parasitiformes</taxon>
        <taxon>Ixodida</taxon>
        <taxon>Ixodoidea</taxon>
        <taxon>Ixodidae</taxon>
        <taxon>Hyalomminae</taxon>
        <taxon>Hyalomma</taxon>
    </lineage>
</organism>
<comment type="function">
    <text evidence="15">Catalyzes the formation of NAD(+) from nicotinamide mononucleotide (NMN) and ATP. Can also use the deamidated form; nicotinic acid mononucleotide (NaMN) as substrate with the same efficiency. Can use triazofurin monophosphate (TrMP) as substrate. Can also use GTP and ITP as nucleotide donors. Also catalyzes the reverse reaction, i.e. the pyrophosphorolytic cleavage of NAD(+). For the pyrophosphorolytic activity, can use NAD(+), NADH, NaAD, nicotinic acid adenine dinucleotide phosphate (NHD), nicotinamide guanine dinucleotide (NGD) as substrates. Fails to cleave phosphorylated dinucleotides NADP(+), NADPH and NaADP(+). Protects against axonal degeneration following injury. May be involved in the maintenance of axonal integrity. Also functions as a stress-response chaperone protein that prevents toxic aggregation of proteins; this function may be independent of its NAD(+) synthesis activity.</text>
</comment>
<keyword evidence="12 16" id="KW-0520">NAD</keyword>
<dbReference type="GO" id="GO:0005759">
    <property type="term" value="C:mitochondrial matrix"/>
    <property type="evidence" value="ECO:0007669"/>
    <property type="project" value="UniProtKB-ARBA"/>
</dbReference>
<comment type="subunit">
    <text evidence="6">Homotetramer.</text>
</comment>
<evidence type="ECO:0000256" key="1">
    <source>
        <dbReference type="ARBA" id="ARBA00001946"/>
    </source>
</evidence>
<evidence type="ECO:0000256" key="6">
    <source>
        <dbReference type="ARBA" id="ARBA00011881"/>
    </source>
</evidence>
<evidence type="ECO:0000313" key="19">
    <source>
        <dbReference type="EMBL" id="JAP64572.1"/>
    </source>
</evidence>
<evidence type="ECO:0000256" key="13">
    <source>
        <dbReference type="ARBA" id="ARBA00023128"/>
    </source>
</evidence>
<dbReference type="GO" id="GO:0004515">
    <property type="term" value="F:nicotinate-nucleotide adenylyltransferase activity"/>
    <property type="evidence" value="ECO:0007669"/>
    <property type="project" value="UniProtKB-EC"/>
</dbReference>
<keyword evidence="11 16" id="KW-0067">ATP-binding</keyword>
<dbReference type="InterPro" id="IPR045094">
    <property type="entry name" value="NMNAT_euk"/>
</dbReference>
<dbReference type="UniPathway" id="UPA00253">
    <property type="reaction ID" value="UER00332"/>
</dbReference>
<dbReference type="InterPro" id="IPR004821">
    <property type="entry name" value="Cyt_trans-like"/>
</dbReference>
<dbReference type="SUPFAM" id="SSF52374">
    <property type="entry name" value="Nucleotidylyl transferase"/>
    <property type="match status" value="1"/>
</dbReference>
<name>A0A131XDZ1_9ACAR</name>
<keyword evidence="13" id="KW-0496">Mitochondrion</keyword>
<proteinExistence type="evidence at transcript level"/>
<dbReference type="InterPro" id="IPR005248">
    <property type="entry name" value="NadD/NMNAT"/>
</dbReference>
<dbReference type="AlphaFoldDB" id="A0A131XDZ1"/>
<dbReference type="NCBIfam" id="TIGR00482">
    <property type="entry name" value="nicotinate (nicotinamide) nucleotide adenylyltransferase"/>
    <property type="match status" value="1"/>
</dbReference>
<dbReference type="Pfam" id="PF01467">
    <property type="entry name" value="CTP_transf_like"/>
    <property type="match status" value="1"/>
</dbReference>
<comment type="similarity">
    <text evidence="5 16">Belongs to the eukaryotic NMN adenylyltransferase family.</text>
</comment>
<evidence type="ECO:0000256" key="14">
    <source>
        <dbReference type="ARBA" id="ARBA00048721"/>
    </source>
</evidence>
<comment type="pathway">
    <text evidence="3 16">Cofactor biosynthesis; NAD(+) biosynthesis; NAD(+) from nicotinamide D-ribonucleotide: step 1/1.</text>
</comment>
<evidence type="ECO:0000259" key="18">
    <source>
        <dbReference type="Pfam" id="PF01467"/>
    </source>
</evidence>
<evidence type="ECO:0000256" key="12">
    <source>
        <dbReference type="ARBA" id="ARBA00023027"/>
    </source>
</evidence>
<evidence type="ECO:0000256" key="3">
    <source>
        <dbReference type="ARBA" id="ARBA00004658"/>
    </source>
</evidence>
<evidence type="ECO:0000256" key="5">
    <source>
        <dbReference type="ARBA" id="ARBA00007064"/>
    </source>
</evidence>
<dbReference type="EMBL" id="GEFH01004009">
    <property type="protein sequence ID" value="JAP64572.1"/>
    <property type="molecule type" value="mRNA"/>
</dbReference>
<evidence type="ECO:0000256" key="17">
    <source>
        <dbReference type="SAM" id="MobiDB-lite"/>
    </source>
</evidence>
<feature type="region of interest" description="Disordered" evidence="17">
    <location>
        <begin position="107"/>
        <end position="127"/>
    </location>
</feature>
<comment type="cofactor">
    <cofactor evidence="1">
        <name>Mg(2+)</name>
        <dbReference type="ChEBI" id="CHEBI:18420"/>
    </cofactor>
</comment>
<dbReference type="PANTHER" id="PTHR12039:SF0">
    <property type="entry name" value="NICOTINAMIDE-NUCLEOTIDE ADENYLYLTRANSFERASE"/>
    <property type="match status" value="1"/>
</dbReference>
<evidence type="ECO:0000256" key="8">
    <source>
        <dbReference type="ARBA" id="ARBA00022679"/>
    </source>
</evidence>
<evidence type="ECO:0000256" key="7">
    <source>
        <dbReference type="ARBA" id="ARBA00022642"/>
    </source>
</evidence>
<comment type="catalytic activity">
    <reaction evidence="14 16">
        <text>nicotinate beta-D-ribonucleotide + ATP + H(+) = deamido-NAD(+) + diphosphate</text>
        <dbReference type="Rhea" id="RHEA:22860"/>
        <dbReference type="ChEBI" id="CHEBI:15378"/>
        <dbReference type="ChEBI" id="CHEBI:30616"/>
        <dbReference type="ChEBI" id="CHEBI:33019"/>
        <dbReference type="ChEBI" id="CHEBI:57502"/>
        <dbReference type="ChEBI" id="CHEBI:58437"/>
        <dbReference type="EC" id="2.7.7.18"/>
    </reaction>
</comment>
<reference evidence="19" key="1">
    <citation type="journal article" date="2017" name="Ticks Tick Borne Dis.">
        <title>An insight into the sialome of Hyalomma excavatum.</title>
        <authorList>
            <person name="Ribeiro J.M."/>
            <person name="Slovak M."/>
            <person name="Francischetti I.M."/>
        </authorList>
    </citation>
    <scope>NUCLEOTIDE SEQUENCE</scope>
    <source>
        <strain evidence="19">Samish</strain>
        <tissue evidence="19">Salivary glands</tissue>
    </source>
</reference>
<evidence type="ECO:0000256" key="15">
    <source>
        <dbReference type="ARBA" id="ARBA00093425"/>
    </source>
</evidence>